<proteinExistence type="predicted"/>
<keyword evidence="3" id="KW-1185">Reference proteome</keyword>
<sequence>MSAWRWSCSPATAMETAWTDGRLRVAVLLLVARHIKRPLLVETEIPLLDEQDLAVQVALTEDDRFYIGQMAIVPMTFGRYVPILSDKHAFVVNFPLRLMECSGSAAVLFAYIGFDVVLFAYIGEKSIVGLMPYYAINPDTPISSHCISSHSIVDINKHSQVPVKSTIATGLVAAILAFLMDVSQLAGMLVWVRFLYSPWTIGEGRTIDYWCTMCFEESFAKVRMLSSCAPAMAVVVIEAAVLPPCPDDRFYIGQMAIVPMTFGRHVPILSDKDDRFYIGQMGIVPMTFGRYVPILSDRVRMSQSVHVVNVS</sequence>
<evidence type="ECO:0000313" key="3">
    <source>
        <dbReference type="Proteomes" id="UP000634136"/>
    </source>
</evidence>
<name>A0A834SWS8_9FABA</name>
<comment type="caution">
    <text evidence="2">The sequence shown here is derived from an EMBL/GenBank/DDBJ whole genome shotgun (WGS) entry which is preliminary data.</text>
</comment>
<feature type="transmembrane region" description="Helical" evidence="1">
    <location>
        <begin position="105"/>
        <end position="123"/>
    </location>
</feature>
<accession>A0A834SWS8</accession>
<organism evidence="2 3">
    <name type="scientific">Senna tora</name>
    <dbReference type="NCBI Taxonomy" id="362788"/>
    <lineage>
        <taxon>Eukaryota</taxon>
        <taxon>Viridiplantae</taxon>
        <taxon>Streptophyta</taxon>
        <taxon>Embryophyta</taxon>
        <taxon>Tracheophyta</taxon>
        <taxon>Spermatophyta</taxon>
        <taxon>Magnoliopsida</taxon>
        <taxon>eudicotyledons</taxon>
        <taxon>Gunneridae</taxon>
        <taxon>Pentapetalae</taxon>
        <taxon>rosids</taxon>
        <taxon>fabids</taxon>
        <taxon>Fabales</taxon>
        <taxon>Fabaceae</taxon>
        <taxon>Caesalpinioideae</taxon>
        <taxon>Cassia clade</taxon>
        <taxon>Senna</taxon>
    </lineage>
</organism>
<keyword evidence="1" id="KW-0812">Transmembrane</keyword>
<dbReference type="EMBL" id="JAAIUW010000011">
    <property type="protein sequence ID" value="KAF7810210.1"/>
    <property type="molecule type" value="Genomic_DNA"/>
</dbReference>
<dbReference type="AlphaFoldDB" id="A0A834SWS8"/>
<feature type="transmembrane region" description="Helical" evidence="1">
    <location>
        <begin position="167"/>
        <end position="192"/>
    </location>
</feature>
<evidence type="ECO:0000313" key="2">
    <source>
        <dbReference type="EMBL" id="KAF7810210.1"/>
    </source>
</evidence>
<evidence type="ECO:0000256" key="1">
    <source>
        <dbReference type="SAM" id="Phobius"/>
    </source>
</evidence>
<reference evidence="2" key="1">
    <citation type="submission" date="2020-09" db="EMBL/GenBank/DDBJ databases">
        <title>Genome-Enabled Discovery of Anthraquinone Biosynthesis in Senna tora.</title>
        <authorList>
            <person name="Kang S.-H."/>
            <person name="Pandey R.P."/>
            <person name="Lee C.-M."/>
            <person name="Sim J.-S."/>
            <person name="Jeong J.-T."/>
            <person name="Choi B.-S."/>
            <person name="Jung M."/>
            <person name="Ginzburg D."/>
            <person name="Zhao K."/>
            <person name="Won S.Y."/>
            <person name="Oh T.-J."/>
            <person name="Yu Y."/>
            <person name="Kim N.-H."/>
            <person name="Lee O.R."/>
            <person name="Lee T.-H."/>
            <person name="Bashyal P."/>
            <person name="Kim T.-S."/>
            <person name="Lee W.-H."/>
            <person name="Kawkins C."/>
            <person name="Kim C.-K."/>
            <person name="Kim J.S."/>
            <person name="Ahn B.O."/>
            <person name="Rhee S.Y."/>
            <person name="Sohng J.K."/>
        </authorList>
    </citation>
    <scope>NUCLEOTIDE SEQUENCE</scope>
    <source>
        <tissue evidence="2">Leaf</tissue>
    </source>
</reference>
<dbReference type="Proteomes" id="UP000634136">
    <property type="component" value="Unassembled WGS sequence"/>
</dbReference>
<keyword evidence="1" id="KW-0472">Membrane</keyword>
<protein>
    <submittedName>
        <fullName evidence="2">Cationic amino acid transporter 2, vacuolar isoform X1</fullName>
    </submittedName>
</protein>
<keyword evidence="1" id="KW-1133">Transmembrane helix</keyword>
<dbReference type="OrthoDB" id="3900342at2759"/>
<gene>
    <name evidence="2" type="ORF">G2W53_036953</name>
</gene>